<dbReference type="AlphaFoldDB" id="A0A136JKC5"/>
<feature type="compositionally biased region" description="Acidic residues" evidence="1">
    <location>
        <begin position="251"/>
        <end position="266"/>
    </location>
</feature>
<protein>
    <submittedName>
        <fullName evidence="2">Uncharacterized protein</fullName>
    </submittedName>
</protein>
<keyword evidence="3" id="KW-1185">Reference proteome</keyword>
<organism evidence="2 3">
    <name type="scientific">Microdochium bolleyi</name>
    <dbReference type="NCBI Taxonomy" id="196109"/>
    <lineage>
        <taxon>Eukaryota</taxon>
        <taxon>Fungi</taxon>
        <taxon>Dikarya</taxon>
        <taxon>Ascomycota</taxon>
        <taxon>Pezizomycotina</taxon>
        <taxon>Sordariomycetes</taxon>
        <taxon>Xylariomycetidae</taxon>
        <taxon>Xylariales</taxon>
        <taxon>Microdochiaceae</taxon>
        <taxon>Microdochium</taxon>
    </lineage>
</organism>
<feature type="compositionally biased region" description="Basic residues" evidence="1">
    <location>
        <begin position="36"/>
        <end position="46"/>
    </location>
</feature>
<feature type="compositionally biased region" description="Low complexity" evidence="1">
    <location>
        <begin position="205"/>
        <end position="214"/>
    </location>
</feature>
<feature type="compositionally biased region" description="Acidic residues" evidence="1">
    <location>
        <begin position="174"/>
        <end position="196"/>
    </location>
</feature>
<dbReference type="Proteomes" id="UP000070501">
    <property type="component" value="Unassembled WGS sequence"/>
</dbReference>
<proteinExistence type="predicted"/>
<feature type="compositionally biased region" description="Acidic residues" evidence="1">
    <location>
        <begin position="15"/>
        <end position="27"/>
    </location>
</feature>
<feature type="compositionally biased region" description="Basic and acidic residues" evidence="1">
    <location>
        <begin position="138"/>
        <end position="169"/>
    </location>
</feature>
<evidence type="ECO:0000313" key="3">
    <source>
        <dbReference type="Proteomes" id="UP000070501"/>
    </source>
</evidence>
<feature type="region of interest" description="Disordered" evidence="1">
    <location>
        <begin position="1"/>
        <end position="266"/>
    </location>
</feature>
<sequence>MRKTATRRQTYKESSEDEDAAAEETDKDELGETPKKNKGRLTKIIKLKVPPSAMKNTRTTRGASREAASTFKRATRSNTVDREEEMVELSNSGKHALPAKVSRSRSPEAGGRATRATRGGKGLQRPPSVIEEATQEGSRQEQEGDDPEIMRDALAVDHVDNDGNEHADVVVDPIDAEDEPMNTVEEDADADEDDEMPIQRRTRGSRSGATGGAAVEEAPLDSPEKPATRGRLTRGSRANKKSLAEPSSDFDPNEVGEDHDDGSDDE</sequence>
<gene>
    <name evidence="2" type="ORF">Micbo1qcDRAFT_156519</name>
</gene>
<feature type="non-terminal residue" evidence="2">
    <location>
        <position position="266"/>
    </location>
</feature>
<accession>A0A136JKC5</accession>
<evidence type="ECO:0000313" key="2">
    <source>
        <dbReference type="EMBL" id="KXJ97592.1"/>
    </source>
</evidence>
<dbReference type="EMBL" id="KQ964245">
    <property type="protein sequence ID" value="KXJ97592.1"/>
    <property type="molecule type" value="Genomic_DNA"/>
</dbReference>
<dbReference type="STRING" id="196109.A0A136JKC5"/>
<feature type="compositionally biased region" description="Basic residues" evidence="1">
    <location>
        <begin position="231"/>
        <end position="240"/>
    </location>
</feature>
<dbReference type="InParanoid" id="A0A136JKC5"/>
<reference evidence="3" key="1">
    <citation type="submission" date="2016-02" db="EMBL/GenBank/DDBJ databases">
        <title>Draft genome sequence of Microdochium bolleyi, a fungal endophyte of beachgrass.</title>
        <authorList>
            <consortium name="DOE Joint Genome Institute"/>
            <person name="David A.S."/>
            <person name="May G."/>
            <person name="Haridas S."/>
            <person name="Lim J."/>
            <person name="Wang M."/>
            <person name="Labutti K."/>
            <person name="Lipzen A."/>
            <person name="Barry K."/>
            <person name="Grigoriev I.V."/>
        </authorList>
    </citation>
    <scope>NUCLEOTIDE SEQUENCE [LARGE SCALE GENOMIC DNA]</scope>
    <source>
        <strain evidence="3">J235TASD1</strain>
    </source>
</reference>
<name>A0A136JKC5_9PEZI</name>
<evidence type="ECO:0000256" key="1">
    <source>
        <dbReference type="SAM" id="MobiDB-lite"/>
    </source>
</evidence>